<dbReference type="Gene3D" id="3.40.50.1110">
    <property type="entry name" value="SGNH hydrolase"/>
    <property type="match status" value="1"/>
</dbReference>
<feature type="domain" description="SGNH hydrolase-type esterase" evidence="2">
    <location>
        <begin position="60"/>
        <end position="221"/>
    </location>
</feature>
<sequence length="235" mass="23399">MRARRSVHLLIAAVVAAILTACAPATQSRETSTAATSPPAPTVTAVPAETAGAVTSLVIVGDSNTTGFTGTLDAGLAAGTAWAALLPADRFPIAGGWAVDGATTAAMRDGITAASVSGGDRVLVMGGTNDLSRGIDTETILGNVRAIVAASGAPAATVLAIAPSEGRPGATDDLNAELEALAAGEGWNFIDPWAGARTADGRWSEDYLTDGVHTTPEGYARAGQAILAHLEGGVQ</sequence>
<dbReference type="OrthoDB" id="5120283at2"/>
<keyword evidence="4" id="KW-1185">Reference proteome</keyword>
<dbReference type="Proteomes" id="UP000276888">
    <property type="component" value="Chromosome"/>
</dbReference>
<dbReference type="AlphaFoldDB" id="A0A3Q9IY46"/>
<name>A0A3Q9IY46_9MICO</name>
<proteinExistence type="predicted"/>
<feature type="chain" id="PRO_5039004034" description="SGNH hydrolase-type esterase domain-containing protein" evidence="1">
    <location>
        <begin position="24"/>
        <end position="235"/>
    </location>
</feature>
<evidence type="ECO:0000313" key="3">
    <source>
        <dbReference type="EMBL" id="AZS36158.1"/>
    </source>
</evidence>
<accession>A0A3Q9IY46</accession>
<organism evidence="3 4">
    <name type="scientific">Microbacterium lemovicicum</name>
    <dbReference type="NCBI Taxonomy" id="1072463"/>
    <lineage>
        <taxon>Bacteria</taxon>
        <taxon>Bacillati</taxon>
        <taxon>Actinomycetota</taxon>
        <taxon>Actinomycetes</taxon>
        <taxon>Micrococcales</taxon>
        <taxon>Microbacteriaceae</taxon>
        <taxon>Microbacterium</taxon>
    </lineage>
</organism>
<dbReference type="InterPro" id="IPR036514">
    <property type="entry name" value="SGNH_hydro_sf"/>
</dbReference>
<dbReference type="KEGG" id="mlv:CVS47_00758"/>
<dbReference type="PANTHER" id="PTHR30383:SF29">
    <property type="entry name" value="SGNH HYDROLASE-TYPE ESTERASE DOMAIN-CONTAINING PROTEIN"/>
    <property type="match status" value="1"/>
</dbReference>
<evidence type="ECO:0000313" key="4">
    <source>
        <dbReference type="Proteomes" id="UP000276888"/>
    </source>
</evidence>
<evidence type="ECO:0000259" key="2">
    <source>
        <dbReference type="Pfam" id="PF13472"/>
    </source>
</evidence>
<feature type="signal peptide" evidence="1">
    <location>
        <begin position="1"/>
        <end position="23"/>
    </location>
</feature>
<dbReference type="InterPro" id="IPR013830">
    <property type="entry name" value="SGNH_hydro"/>
</dbReference>
<dbReference type="Pfam" id="PF13472">
    <property type="entry name" value="Lipase_GDSL_2"/>
    <property type="match status" value="1"/>
</dbReference>
<reference evidence="3 4" key="1">
    <citation type="submission" date="2018-08" db="EMBL/GenBank/DDBJ databases">
        <title>Microbacterium lemovicicum sp. nov., a bacterium isolated from a natural uranium-rich soil.</title>
        <authorList>
            <person name="ORTET P."/>
        </authorList>
    </citation>
    <scope>NUCLEOTIDE SEQUENCE [LARGE SCALE GENOMIC DNA]</scope>
    <source>
        <strain evidence="3 4">Viu22</strain>
    </source>
</reference>
<dbReference type="PANTHER" id="PTHR30383">
    <property type="entry name" value="THIOESTERASE 1/PROTEASE 1/LYSOPHOSPHOLIPASE L1"/>
    <property type="match status" value="1"/>
</dbReference>
<protein>
    <recommendedName>
        <fullName evidence="2">SGNH hydrolase-type esterase domain-containing protein</fullName>
    </recommendedName>
</protein>
<dbReference type="RefSeq" id="WP_127094887.1">
    <property type="nucleotide sequence ID" value="NZ_CP031423.1"/>
</dbReference>
<dbReference type="InterPro" id="IPR051532">
    <property type="entry name" value="Ester_Hydrolysis_Enzymes"/>
</dbReference>
<evidence type="ECO:0000256" key="1">
    <source>
        <dbReference type="SAM" id="SignalP"/>
    </source>
</evidence>
<dbReference type="PROSITE" id="PS51257">
    <property type="entry name" value="PROKAR_LIPOPROTEIN"/>
    <property type="match status" value="1"/>
</dbReference>
<dbReference type="EMBL" id="CP031423">
    <property type="protein sequence ID" value="AZS36158.1"/>
    <property type="molecule type" value="Genomic_DNA"/>
</dbReference>
<gene>
    <name evidence="3" type="ORF">CVS47_00758</name>
</gene>
<keyword evidence="1" id="KW-0732">Signal</keyword>
<dbReference type="SUPFAM" id="SSF52266">
    <property type="entry name" value="SGNH hydrolase"/>
    <property type="match status" value="1"/>
</dbReference>